<dbReference type="NCBIfam" id="TIGR02962">
    <property type="entry name" value="hdxy_isourate"/>
    <property type="match status" value="1"/>
</dbReference>
<comment type="catalytic activity">
    <reaction evidence="1 8">
        <text>5-hydroxyisourate + H2O = 5-hydroxy-2-oxo-4-ureido-2,5-dihydro-1H-imidazole-5-carboxylate + H(+)</text>
        <dbReference type="Rhea" id="RHEA:23736"/>
        <dbReference type="ChEBI" id="CHEBI:15377"/>
        <dbReference type="ChEBI" id="CHEBI:15378"/>
        <dbReference type="ChEBI" id="CHEBI:18072"/>
        <dbReference type="ChEBI" id="CHEBI:58639"/>
        <dbReference type="EC" id="3.5.2.17"/>
    </reaction>
</comment>
<evidence type="ECO:0000313" key="11">
    <source>
        <dbReference type="Proteomes" id="UP000319771"/>
    </source>
</evidence>
<dbReference type="PANTHER" id="PTHR10395:SF7">
    <property type="entry name" value="5-HYDROXYISOURATE HYDROLASE"/>
    <property type="match status" value="1"/>
</dbReference>
<dbReference type="Gene3D" id="2.60.40.180">
    <property type="entry name" value="Transthyretin/hydroxyisourate hydrolase domain"/>
    <property type="match status" value="1"/>
</dbReference>
<gene>
    <name evidence="10" type="primary">uraH</name>
    <name evidence="10" type="ORF">E6K81_15695</name>
</gene>
<dbReference type="EC" id="3.5.2.17" evidence="8"/>
<dbReference type="Proteomes" id="UP000319771">
    <property type="component" value="Unassembled WGS sequence"/>
</dbReference>
<sequence>MSGITTHVLDLGAGEPARGVAVRLEVRMAERGWVTLAERVTDADGRVRDLLAQGARVDAGTYRLTFGTGAYFAAQARETFFPEAAVVFEIRDPSRHHHVPLLLSPFGYSTYRGS</sequence>
<feature type="domain" description="Transthyretin/hydroxyisourate hydrolase" evidence="9">
    <location>
        <begin position="1"/>
        <end position="113"/>
    </location>
</feature>
<dbReference type="InterPro" id="IPR036817">
    <property type="entry name" value="Transthyretin/HIU_hydrolase_sf"/>
</dbReference>
<proteinExistence type="inferred from homology"/>
<dbReference type="EMBL" id="VBPB01000340">
    <property type="protein sequence ID" value="TMQ69108.1"/>
    <property type="molecule type" value="Genomic_DNA"/>
</dbReference>
<dbReference type="PANTHER" id="PTHR10395">
    <property type="entry name" value="URICASE AND TRANSTHYRETIN-RELATED"/>
    <property type="match status" value="1"/>
</dbReference>
<dbReference type="SUPFAM" id="SSF49472">
    <property type="entry name" value="Transthyretin (synonym: prealbumin)"/>
    <property type="match status" value="1"/>
</dbReference>
<evidence type="ECO:0000256" key="2">
    <source>
        <dbReference type="ARBA" id="ARBA00002704"/>
    </source>
</evidence>
<dbReference type="InterPro" id="IPR014306">
    <property type="entry name" value="Hydroxyisourate_hydrolase"/>
</dbReference>
<evidence type="ECO:0000256" key="5">
    <source>
        <dbReference type="ARBA" id="ARBA00022631"/>
    </source>
</evidence>
<evidence type="ECO:0000256" key="4">
    <source>
        <dbReference type="ARBA" id="ARBA00011881"/>
    </source>
</evidence>
<feature type="binding site" evidence="7">
    <location>
        <position position="111"/>
    </location>
    <ligand>
        <name>substrate</name>
    </ligand>
</feature>
<name>A0A538TZS5_UNCEI</name>
<dbReference type="InterPro" id="IPR023416">
    <property type="entry name" value="Transthyretin/HIU_hydrolase_d"/>
</dbReference>
<dbReference type="PROSITE" id="PS00768">
    <property type="entry name" value="TRANSTHYRETIN_1"/>
    <property type="match status" value="1"/>
</dbReference>
<organism evidence="10 11">
    <name type="scientific">Eiseniibacteriota bacterium</name>
    <dbReference type="NCBI Taxonomy" id="2212470"/>
    <lineage>
        <taxon>Bacteria</taxon>
        <taxon>Candidatus Eiseniibacteriota</taxon>
    </lineage>
</organism>
<comment type="function">
    <text evidence="2">Catalyzes the hydrolysis of 5-hydroxyisourate (HIU) to 2-oxo-4-hydroxy-4-carboxy-5-ureidoimidazoline (OHCU).</text>
</comment>
<dbReference type="GO" id="GO:0033971">
    <property type="term" value="F:hydroxyisourate hydrolase activity"/>
    <property type="evidence" value="ECO:0007669"/>
    <property type="project" value="UniProtKB-EC"/>
</dbReference>
<evidence type="ECO:0000256" key="6">
    <source>
        <dbReference type="ARBA" id="ARBA00022801"/>
    </source>
</evidence>
<dbReference type="CDD" id="cd05822">
    <property type="entry name" value="TLP_HIUase"/>
    <property type="match status" value="1"/>
</dbReference>
<dbReference type="InterPro" id="IPR023418">
    <property type="entry name" value="Thyroxine_BS"/>
</dbReference>
<keyword evidence="6 8" id="KW-0378">Hydrolase</keyword>
<dbReference type="AlphaFoldDB" id="A0A538TZS5"/>
<comment type="subunit">
    <text evidence="4 8">Homotetramer.</text>
</comment>
<accession>A0A538TZS5</accession>
<evidence type="ECO:0000259" key="9">
    <source>
        <dbReference type="SMART" id="SM00095"/>
    </source>
</evidence>
<comment type="caution">
    <text evidence="10">The sequence shown here is derived from an EMBL/GenBank/DDBJ whole genome shotgun (WGS) entry which is preliminary data.</text>
</comment>
<protein>
    <recommendedName>
        <fullName evidence="8">5-hydroxyisourate hydrolase</fullName>
        <shortName evidence="8">HIU hydrolase</shortName>
        <shortName evidence="8">HIUHase</shortName>
        <ecNumber evidence="8">3.5.2.17</ecNumber>
    </recommendedName>
</protein>
<dbReference type="Pfam" id="PF00576">
    <property type="entry name" value="Transthyretin"/>
    <property type="match status" value="1"/>
</dbReference>
<dbReference type="InterPro" id="IPR000895">
    <property type="entry name" value="Transthyretin/HIU_hydrolase"/>
</dbReference>
<keyword evidence="5 8" id="KW-0659">Purine metabolism</keyword>
<evidence type="ECO:0000256" key="8">
    <source>
        <dbReference type="RuleBase" id="RU361270"/>
    </source>
</evidence>
<evidence type="ECO:0000313" key="10">
    <source>
        <dbReference type="EMBL" id="TMQ69108.1"/>
    </source>
</evidence>
<comment type="similarity">
    <text evidence="3 8">Belongs to the transthyretin family. 5-hydroxyisourate hydrolase subfamily.</text>
</comment>
<evidence type="ECO:0000256" key="1">
    <source>
        <dbReference type="ARBA" id="ARBA00001043"/>
    </source>
</evidence>
<feature type="binding site" evidence="7">
    <location>
        <position position="7"/>
    </location>
    <ligand>
        <name>substrate</name>
    </ligand>
</feature>
<evidence type="ECO:0000256" key="7">
    <source>
        <dbReference type="PIRSR" id="PIRSR600895-51"/>
    </source>
</evidence>
<feature type="binding site" evidence="7">
    <location>
        <position position="46"/>
    </location>
    <ligand>
        <name>substrate</name>
    </ligand>
</feature>
<dbReference type="GO" id="GO:0006144">
    <property type="term" value="P:purine nucleobase metabolic process"/>
    <property type="evidence" value="ECO:0007669"/>
    <property type="project" value="UniProtKB-KW"/>
</dbReference>
<reference evidence="10 11" key="1">
    <citation type="journal article" date="2019" name="Nat. Microbiol.">
        <title>Mediterranean grassland soil C-N compound turnover is dependent on rainfall and depth, and is mediated by genomically divergent microorganisms.</title>
        <authorList>
            <person name="Diamond S."/>
            <person name="Andeer P.F."/>
            <person name="Li Z."/>
            <person name="Crits-Christoph A."/>
            <person name="Burstein D."/>
            <person name="Anantharaman K."/>
            <person name="Lane K.R."/>
            <person name="Thomas B.C."/>
            <person name="Pan C."/>
            <person name="Northen T.R."/>
            <person name="Banfield J.F."/>
        </authorList>
    </citation>
    <scope>NUCLEOTIDE SEQUENCE [LARGE SCALE GENOMIC DNA]</scope>
    <source>
        <strain evidence="10">WS_11</strain>
    </source>
</reference>
<evidence type="ECO:0000256" key="3">
    <source>
        <dbReference type="ARBA" id="ARBA00009850"/>
    </source>
</evidence>
<dbReference type="SMART" id="SM00095">
    <property type="entry name" value="TR_THY"/>
    <property type="match status" value="1"/>
</dbReference>
<dbReference type="PRINTS" id="PR00189">
    <property type="entry name" value="TRNSTHYRETIN"/>
</dbReference>